<dbReference type="Proteomes" id="UP001060085">
    <property type="component" value="Linkage Group LG07"/>
</dbReference>
<sequence length="264" mass="29092">MVMEHYVQEPAIDNNLNQDGISLHKLKSDSSKINESEDNPSGGLDCNICLEFVQDPVVTFCGHLYCWPCIYKWIHFQSASPEISEQQQPQCPVCKAEVSKDTLIPLYGRGLTSPKSSDGKAPQLGMVIPQRPPSPRCGGHLQTLASPTASSRAVPQLNPRGPPQQHQPFQYPMIGSYMASPTMSLAGTTTTNLIHPVMGMLGDMALARIFGNSETALYSYPNSYHLAGISSSPRLRRHVMETDKSLSRVCFFLCCCMILCLLLF</sequence>
<proteinExistence type="predicted"/>
<organism evidence="1 2">
    <name type="scientific">Catharanthus roseus</name>
    <name type="common">Madagascar periwinkle</name>
    <name type="synonym">Vinca rosea</name>
    <dbReference type="NCBI Taxonomy" id="4058"/>
    <lineage>
        <taxon>Eukaryota</taxon>
        <taxon>Viridiplantae</taxon>
        <taxon>Streptophyta</taxon>
        <taxon>Embryophyta</taxon>
        <taxon>Tracheophyta</taxon>
        <taxon>Spermatophyta</taxon>
        <taxon>Magnoliopsida</taxon>
        <taxon>eudicotyledons</taxon>
        <taxon>Gunneridae</taxon>
        <taxon>Pentapetalae</taxon>
        <taxon>asterids</taxon>
        <taxon>lamiids</taxon>
        <taxon>Gentianales</taxon>
        <taxon>Apocynaceae</taxon>
        <taxon>Rauvolfioideae</taxon>
        <taxon>Vinceae</taxon>
        <taxon>Catharanthinae</taxon>
        <taxon>Catharanthus</taxon>
    </lineage>
</organism>
<evidence type="ECO:0000313" key="1">
    <source>
        <dbReference type="EMBL" id="KAI5652682.1"/>
    </source>
</evidence>
<protein>
    <submittedName>
        <fullName evidence="1">Uncharacterized protein</fullName>
    </submittedName>
</protein>
<name>A0ACB9ZY92_CATRO</name>
<keyword evidence="2" id="KW-1185">Reference proteome</keyword>
<gene>
    <name evidence="1" type="ORF">M9H77_29869</name>
</gene>
<dbReference type="EMBL" id="CM044707">
    <property type="protein sequence ID" value="KAI5652682.1"/>
    <property type="molecule type" value="Genomic_DNA"/>
</dbReference>
<comment type="caution">
    <text evidence="1">The sequence shown here is derived from an EMBL/GenBank/DDBJ whole genome shotgun (WGS) entry which is preliminary data.</text>
</comment>
<evidence type="ECO:0000313" key="2">
    <source>
        <dbReference type="Proteomes" id="UP001060085"/>
    </source>
</evidence>
<accession>A0ACB9ZY92</accession>
<reference evidence="2" key="1">
    <citation type="journal article" date="2023" name="Nat. Plants">
        <title>Single-cell RNA sequencing provides a high-resolution roadmap for understanding the multicellular compartmentation of specialized metabolism.</title>
        <authorList>
            <person name="Sun S."/>
            <person name="Shen X."/>
            <person name="Li Y."/>
            <person name="Li Y."/>
            <person name="Wang S."/>
            <person name="Li R."/>
            <person name="Zhang H."/>
            <person name="Shen G."/>
            <person name="Guo B."/>
            <person name="Wei J."/>
            <person name="Xu J."/>
            <person name="St-Pierre B."/>
            <person name="Chen S."/>
            <person name="Sun C."/>
        </authorList>
    </citation>
    <scope>NUCLEOTIDE SEQUENCE [LARGE SCALE GENOMIC DNA]</scope>
</reference>